<dbReference type="InterPro" id="IPR036961">
    <property type="entry name" value="Kinesin_motor_dom_sf"/>
</dbReference>
<dbReference type="GO" id="GO:0007018">
    <property type="term" value="P:microtubule-based movement"/>
    <property type="evidence" value="ECO:0007669"/>
    <property type="project" value="InterPro"/>
</dbReference>
<feature type="domain" description="Kinesin motor" evidence="1">
    <location>
        <begin position="7"/>
        <end position="191"/>
    </location>
</feature>
<dbReference type="GO" id="GO:0005524">
    <property type="term" value="F:ATP binding"/>
    <property type="evidence" value="ECO:0007669"/>
    <property type="project" value="InterPro"/>
</dbReference>
<evidence type="ECO:0000313" key="3">
    <source>
        <dbReference type="Proteomes" id="UP000297910"/>
    </source>
</evidence>
<dbReference type="GO" id="GO:0005874">
    <property type="term" value="C:microtubule"/>
    <property type="evidence" value="ECO:0007669"/>
    <property type="project" value="TreeGrafter"/>
</dbReference>
<name>A0A4Z1FZ49_9HELO</name>
<gene>
    <name evidence="2" type="ORF">BPAE_0031g00140</name>
</gene>
<protein>
    <recommendedName>
        <fullName evidence="1">Kinesin motor domain-containing protein</fullName>
    </recommendedName>
</protein>
<dbReference type="InterPro" id="IPR027417">
    <property type="entry name" value="P-loop_NTPase"/>
</dbReference>
<dbReference type="InterPro" id="IPR027640">
    <property type="entry name" value="Kinesin-like_fam"/>
</dbReference>
<comment type="caution">
    <text evidence="2">The sequence shown here is derived from an EMBL/GenBank/DDBJ whole genome shotgun (WGS) entry which is preliminary data.</text>
</comment>
<sequence>MRNNSVNSFERQVITPAIPQILAGSDYNVFAYGHSGSGNPHSTVGYEYEENGDLGLCLSAGKGLFEELNLNSSYQDSQGNEHLIGTGFSIFELRKNTAFYLSNVRNKCFIREDSDEKPHLRGKTELLDGGKVRVQSLVQRSYRKFESLREELQKSLGRRSVGSSSVHDQSSRMHAILNLEIINRQLIEAQNALIEREAELVPVGKRATDISIEDILTESKRRNFPAKNVLQMRKRKSTQLYRKLILHV</sequence>
<dbReference type="SUPFAM" id="SSF52540">
    <property type="entry name" value="P-loop containing nucleoside triphosphate hydrolases"/>
    <property type="match status" value="1"/>
</dbReference>
<dbReference type="AlphaFoldDB" id="A0A4Z1FZ49"/>
<dbReference type="GO" id="GO:0003777">
    <property type="term" value="F:microtubule motor activity"/>
    <property type="evidence" value="ECO:0007669"/>
    <property type="project" value="InterPro"/>
</dbReference>
<dbReference type="InterPro" id="IPR001752">
    <property type="entry name" value="Kinesin_motor_dom"/>
</dbReference>
<dbReference type="EMBL" id="PQXI01000031">
    <property type="protein sequence ID" value="TGO28149.1"/>
    <property type="molecule type" value="Genomic_DNA"/>
</dbReference>
<evidence type="ECO:0000259" key="1">
    <source>
        <dbReference type="Pfam" id="PF00225"/>
    </source>
</evidence>
<accession>A0A4Z1FZ49</accession>
<dbReference type="Pfam" id="PF00225">
    <property type="entry name" value="Kinesin"/>
    <property type="match status" value="1"/>
</dbReference>
<dbReference type="Gene3D" id="3.40.850.10">
    <property type="entry name" value="Kinesin motor domain"/>
    <property type="match status" value="1"/>
</dbReference>
<proteinExistence type="predicted"/>
<reference evidence="2 3" key="1">
    <citation type="submission" date="2017-12" db="EMBL/GenBank/DDBJ databases">
        <title>Comparative genomics of Botrytis spp.</title>
        <authorList>
            <person name="Valero-Jimenez C.A."/>
            <person name="Tapia P."/>
            <person name="Veloso J."/>
            <person name="Silva-Moreno E."/>
            <person name="Staats M."/>
            <person name="Valdes J.H."/>
            <person name="Van Kan J.A.L."/>
        </authorList>
    </citation>
    <scope>NUCLEOTIDE SEQUENCE [LARGE SCALE GENOMIC DNA]</scope>
    <source>
        <strain evidence="2 3">Bp0003</strain>
    </source>
</reference>
<keyword evidence="3" id="KW-1185">Reference proteome</keyword>
<dbReference type="PANTHER" id="PTHR24115">
    <property type="entry name" value="KINESIN-RELATED"/>
    <property type="match status" value="1"/>
</dbReference>
<organism evidence="2 3">
    <name type="scientific">Botrytis paeoniae</name>
    <dbReference type="NCBI Taxonomy" id="278948"/>
    <lineage>
        <taxon>Eukaryota</taxon>
        <taxon>Fungi</taxon>
        <taxon>Dikarya</taxon>
        <taxon>Ascomycota</taxon>
        <taxon>Pezizomycotina</taxon>
        <taxon>Leotiomycetes</taxon>
        <taxon>Helotiales</taxon>
        <taxon>Sclerotiniaceae</taxon>
        <taxon>Botrytis</taxon>
    </lineage>
</organism>
<dbReference type="GO" id="GO:0005871">
    <property type="term" value="C:kinesin complex"/>
    <property type="evidence" value="ECO:0007669"/>
    <property type="project" value="TreeGrafter"/>
</dbReference>
<dbReference type="GO" id="GO:0016887">
    <property type="term" value="F:ATP hydrolysis activity"/>
    <property type="evidence" value="ECO:0007669"/>
    <property type="project" value="TreeGrafter"/>
</dbReference>
<dbReference type="GO" id="GO:0008017">
    <property type="term" value="F:microtubule binding"/>
    <property type="evidence" value="ECO:0007669"/>
    <property type="project" value="InterPro"/>
</dbReference>
<dbReference type="PRINTS" id="PR00380">
    <property type="entry name" value="KINESINHEAVY"/>
</dbReference>
<evidence type="ECO:0000313" key="2">
    <source>
        <dbReference type="EMBL" id="TGO28149.1"/>
    </source>
</evidence>
<dbReference type="Proteomes" id="UP000297910">
    <property type="component" value="Unassembled WGS sequence"/>
</dbReference>